<evidence type="ECO:0000313" key="4">
    <source>
        <dbReference type="RefSeq" id="XP_022765031.1"/>
    </source>
</evidence>
<dbReference type="RefSeq" id="XP_022765031.1">
    <property type="nucleotide sequence ID" value="XM_022909296.1"/>
</dbReference>
<evidence type="ECO:0000313" key="3">
    <source>
        <dbReference type="RefSeq" id="XP_022765030.1"/>
    </source>
</evidence>
<dbReference type="Gene3D" id="1.25.40.10">
    <property type="entry name" value="Tetratricopeptide repeat domain"/>
    <property type="match status" value="1"/>
</dbReference>
<dbReference type="PANTHER" id="PTHR26312">
    <property type="entry name" value="TETRATRICOPEPTIDE REPEAT PROTEIN 5"/>
    <property type="match status" value="1"/>
</dbReference>
<organism evidence="1 4">
    <name type="scientific">Durio zibethinus</name>
    <name type="common">Durian</name>
    <dbReference type="NCBI Taxonomy" id="66656"/>
    <lineage>
        <taxon>Eukaryota</taxon>
        <taxon>Viridiplantae</taxon>
        <taxon>Streptophyta</taxon>
        <taxon>Embryophyta</taxon>
        <taxon>Tracheophyta</taxon>
        <taxon>Spermatophyta</taxon>
        <taxon>Magnoliopsida</taxon>
        <taxon>eudicotyledons</taxon>
        <taxon>Gunneridae</taxon>
        <taxon>Pentapetalae</taxon>
        <taxon>rosids</taxon>
        <taxon>malvids</taxon>
        <taxon>Malvales</taxon>
        <taxon>Malvaceae</taxon>
        <taxon>Helicteroideae</taxon>
        <taxon>Durio</taxon>
    </lineage>
</organism>
<dbReference type="OrthoDB" id="1924189at2759"/>
<name>A0A6P6AJP7_DURZI</name>
<evidence type="ECO:0000313" key="2">
    <source>
        <dbReference type="RefSeq" id="XP_022765029.1"/>
    </source>
</evidence>
<gene>
    <name evidence="2 3 4" type="primary">LOC111310138</name>
</gene>
<sequence>MELNFATKTLQMPMLKIPQESASLISSVWFATPGGCSSQPLAYCWVHPSATLFSSRKFKGHNLKLARCARCYDFSHGELSKQIEGEVQPFEDTNTNDVENNYEKGCQKVIKMNSSMQLLPSKVEFPDPSLLGIWPDTPDWPERDEIHRIRIEQKANSFGIPLSLRIIKRKQRWKEGFVDAGEFAYCSVKKAVSSLVFIIRELQNHALVIREGLYCEDLLEIMTKMQRDMNLTFVWLFQQVFSKTPTLMVYVMLLLANFSVHSMTDNVLVDATQPRFAQKTMPATMSILEEESEEYPNAVADEIAESSFLEKVDDEELDLWKSMVEEASRMRGELYYKVLDHKIRQQLVSPLHVQLEPDNYEMHLRTNLIYQMFVTEEPNNPLLLSNYAQFLSLVFKDHDRAEECFKRAIQAEPQDAEALGLYADFLWQVRNDHWEAEERYLQAVAADPQNPFHASKYANFLWSTGGEGTCFPLSSSSYDTDNKIS</sequence>
<dbReference type="InterPro" id="IPR011990">
    <property type="entry name" value="TPR-like_helical_dom_sf"/>
</dbReference>
<evidence type="ECO:0000313" key="1">
    <source>
        <dbReference type="Proteomes" id="UP000515121"/>
    </source>
</evidence>
<accession>A0A6P6AJP7</accession>
<dbReference type="RefSeq" id="XP_022765029.1">
    <property type="nucleotide sequence ID" value="XM_022909294.1"/>
</dbReference>
<dbReference type="RefSeq" id="XP_022765030.1">
    <property type="nucleotide sequence ID" value="XM_022909295.1"/>
</dbReference>
<reference evidence="2 3" key="1">
    <citation type="submission" date="2025-04" db="UniProtKB">
        <authorList>
            <consortium name="RefSeq"/>
        </authorList>
    </citation>
    <scope>IDENTIFICATION</scope>
    <source>
        <tissue evidence="2 3">Fruit stalk</tissue>
    </source>
</reference>
<keyword evidence="1" id="KW-1185">Reference proteome</keyword>
<proteinExistence type="predicted"/>
<dbReference type="AlphaFoldDB" id="A0A6P6AJP7"/>
<dbReference type="GeneID" id="111310138"/>
<dbReference type="Proteomes" id="UP000515121">
    <property type="component" value="Unplaced"/>
</dbReference>
<dbReference type="SUPFAM" id="SSF48452">
    <property type="entry name" value="TPR-like"/>
    <property type="match status" value="1"/>
</dbReference>
<dbReference type="PANTHER" id="PTHR26312:SF176">
    <property type="entry name" value="TETRATRICOPEPTIDE-LIKE HELICAL DOMAIN-CONTAINING PROTEIN-RELATED"/>
    <property type="match status" value="1"/>
</dbReference>
<dbReference type="KEGG" id="dzi:111310138"/>
<protein>
    <submittedName>
        <fullName evidence="2 3">Uncharacterized protein LOC111310138</fullName>
    </submittedName>
</protein>